<accession>A0A0J6FHQ9</accession>
<organism evidence="8 9">
    <name type="scientific">Coccidioides posadasii RMSCC 3488</name>
    <dbReference type="NCBI Taxonomy" id="454284"/>
    <lineage>
        <taxon>Eukaryota</taxon>
        <taxon>Fungi</taxon>
        <taxon>Dikarya</taxon>
        <taxon>Ascomycota</taxon>
        <taxon>Pezizomycotina</taxon>
        <taxon>Eurotiomycetes</taxon>
        <taxon>Eurotiomycetidae</taxon>
        <taxon>Onygenales</taxon>
        <taxon>Onygenaceae</taxon>
        <taxon>Coccidioides</taxon>
    </lineage>
</organism>
<reference evidence="9" key="3">
    <citation type="journal article" date="2010" name="Genome Res.">
        <title>Population genomic sequencing of Coccidioides fungi reveals recent hybridization and transposon control.</title>
        <authorList>
            <person name="Neafsey D.E."/>
            <person name="Barker B.M."/>
            <person name="Sharpton T.J."/>
            <person name="Stajich J.E."/>
            <person name="Park D.J."/>
            <person name="Whiston E."/>
            <person name="Hung C.-Y."/>
            <person name="McMahan C."/>
            <person name="White J."/>
            <person name="Sykes S."/>
            <person name="Heiman D."/>
            <person name="Young S."/>
            <person name="Zeng Q."/>
            <person name="Abouelleil A."/>
            <person name="Aftuck L."/>
            <person name="Bessette D."/>
            <person name="Brown A."/>
            <person name="FitzGerald M."/>
            <person name="Lui A."/>
            <person name="Macdonald J.P."/>
            <person name="Priest M."/>
            <person name="Orbach M.J."/>
            <person name="Galgiani J.N."/>
            <person name="Kirkland T.N."/>
            <person name="Cole G.T."/>
            <person name="Birren B.W."/>
            <person name="Henn M.R."/>
            <person name="Taylor J.W."/>
            <person name="Rounsley S.D."/>
        </authorList>
    </citation>
    <scope>NUCLEOTIDE SEQUENCE [LARGE SCALE GENOMIC DNA]</scope>
    <source>
        <strain evidence="9">RMSCC 3488</strain>
    </source>
</reference>
<keyword evidence="3 6" id="KW-1133">Transmembrane helix</keyword>
<feature type="transmembrane region" description="Helical" evidence="6">
    <location>
        <begin position="91"/>
        <end position="109"/>
    </location>
</feature>
<feature type="transmembrane region" description="Helical" evidence="6">
    <location>
        <begin position="124"/>
        <end position="144"/>
    </location>
</feature>
<dbReference type="EMBL" id="DS268114">
    <property type="protein sequence ID" value="KMM72696.1"/>
    <property type="molecule type" value="Genomic_DNA"/>
</dbReference>
<name>A0A0J6FHQ9_COCPO</name>
<feature type="domain" description="Rhodopsin" evidence="7">
    <location>
        <begin position="39"/>
        <end position="246"/>
    </location>
</feature>
<evidence type="ECO:0000256" key="1">
    <source>
        <dbReference type="ARBA" id="ARBA00004141"/>
    </source>
</evidence>
<dbReference type="InterPro" id="IPR052337">
    <property type="entry name" value="SAT4-like"/>
</dbReference>
<feature type="transmembrane region" description="Helical" evidence="6">
    <location>
        <begin position="200"/>
        <end position="224"/>
    </location>
</feature>
<protein>
    <recommendedName>
        <fullName evidence="7">Rhodopsin domain-containing protein</fullName>
    </recommendedName>
</protein>
<evidence type="ECO:0000256" key="2">
    <source>
        <dbReference type="ARBA" id="ARBA00022692"/>
    </source>
</evidence>
<evidence type="ECO:0000256" key="6">
    <source>
        <dbReference type="SAM" id="Phobius"/>
    </source>
</evidence>
<evidence type="ECO:0000256" key="5">
    <source>
        <dbReference type="ARBA" id="ARBA00038359"/>
    </source>
</evidence>
<evidence type="ECO:0000313" key="9">
    <source>
        <dbReference type="Proteomes" id="UP000054567"/>
    </source>
</evidence>
<dbReference type="GO" id="GO:0016020">
    <property type="term" value="C:membrane"/>
    <property type="evidence" value="ECO:0007669"/>
    <property type="project" value="UniProtKB-SubCell"/>
</dbReference>
<evidence type="ECO:0000256" key="3">
    <source>
        <dbReference type="ARBA" id="ARBA00022989"/>
    </source>
</evidence>
<dbReference type="AlphaFoldDB" id="A0A0J6FHQ9"/>
<evidence type="ECO:0000256" key="4">
    <source>
        <dbReference type="ARBA" id="ARBA00023136"/>
    </source>
</evidence>
<feature type="transmembrane region" description="Helical" evidence="6">
    <location>
        <begin position="165"/>
        <end position="188"/>
    </location>
</feature>
<proteinExistence type="inferred from homology"/>
<dbReference type="Pfam" id="PF20684">
    <property type="entry name" value="Fung_rhodopsin"/>
    <property type="match status" value="1"/>
</dbReference>
<comment type="similarity">
    <text evidence="5">Belongs to the SAT4 family.</text>
</comment>
<evidence type="ECO:0000313" key="8">
    <source>
        <dbReference type="EMBL" id="KMM72696.1"/>
    </source>
</evidence>
<dbReference type="PANTHER" id="PTHR33048:SF19">
    <property type="entry name" value="MEMBRANE PROTEIN PTH11-LIKE, PUTATIVE (AFU_ORTHOLOGUE AFUA_1G14080)-RELATED"/>
    <property type="match status" value="1"/>
</dbReference>
<gene>
    <name evidence="8" type="ORF">CPAG_08990</name>
</gene>
<evidence type="ECO:0000259" key="7">
    <source>
        <dbReference type="Pfam" id="PF20684"/>
    </source>
</evidence>
<dbReference type="Proteomes" id="UP000054567">
    <property type="component" value="Unassembled WGS sequence"/>
</dbReference>
<sequence>MKWTTETSLIVAAATIVAIQIIFRCTYRLLGTFKLLPAIHQRWHSDDSWMAFSLVPLVSRTACIAWYFDLRAAKTHHHDVVAKKLVIPSRLAYALFLWCMKLCLLRFYSRLENGSNRVHRARRALWYFIVVSFLVIVLATLLECRPLSLYWAPTKHACQKGTKNLLTMAILNIATDLALILFPIPMLWKMSTLSFQTKVQLTLLFLVGTIVVVVTIIRLPLIYLHSNSQTTRTMWASIEVVCASIVSNAAFYYALWKEIPRWRGQRPSSVPLVPYILSLEHNGSENQRAWTCPEQRLIQASTSDKTDDTSAGTPKDTFSLVETGLKGLHGST</sequence>
<dbReference type="VEuPathDB" id="FungiDB:CPAG_08990"/>
<dbReference type="PANTHER" id="PTHR33048">
    <property type="entry name" value="PTH11-LIKE INTEGRAL MEMBRANE PROTEIN (AFU_ORTHOLOGUE AFUA_5G11245)"/>
    <property type="match status" value="1"/>
</dbReference>
<keyword evidence="2 6" id="KW-0812">Transmembrane</keyword>
<dbReference type="OrthoDB" id="2988756at2759"/>
<feature type="transmembrane region" description="Helical" evidence="6">
    <location>
        <begin position="236"/>
        <end position="256"/>
    </location>
</feature>
<dbReference type="InterPro" id="IPR049326">
    <property type="entry name" value="Rhodopsin_dom_fungi"/>
</dbReference>
<keyword evidence="4 6" id="KW-0472">Membrane</keyword>
<reference evidence="8 9" key="1">
    <citation type="submission" date="2007-06" db="EMBL/GenBank/DDBJ databases">
        <title>The Genome Sequence of Coccidioides posadasii RMSCC_3488.</title>
        <authorList>
            <consortium name="Coccidioides Genome Resources Consortium"/>
            <consortium name="The Broad Institute Genome Sequencing Platform"/>
            <person name="Henn M.R."/>
            <person name="Sykes S."/>
            <person name="Young S."/>
            <person name="Jaffe D."/>
            <person name="Berlin A."/>
            <person name="Alvarez P."/>
            <person name="Butler J."/>
            <person name="Gnerre S."/>
            <person name="Grabherr M."/>
            <person name="Mauceli E."/>
            <person name="Brockman W."/>
            <person name="Kodira C."/>
            <person name="Alvarado L."/>
            <person name="Zeng Q."/>
            <person name="Crawford M."/>
            <person name="Antoine C."/>
            <person name="Devon K."/>
            <person name="Galgiani J."/>
            <person name="Orsborn K."/>
            <person name="Lewis M.L."/>
            <person name="Nusbaum C."/>
            <person name="Galagan J."/>
            <person name="Birren B."/>
        </authorList>
    </citation>
    <scope>NUCLEOTIDE SEQUENCE [LARGE SCALE GENOMIC DNA]</scope>
    <source>
        <strain evidence="8 9">RMSCC 3488</strain>
    </source>
</reference>
<feature type="transmembrane region" description="Helical" evidence="6">
    <location>
        <begin position="7"/>
        <end position="29"/>
    </location>
</feature>
<reference evidence="9" key="2">
    <citation type="journal article" date="2009" name="Genome Res.">
        <title>Comparative genomic analyses of the human fungal pathogens Coccidioides and their relatives.</title>
        <authorList>
            <person name="Sharpton T.J."/>
            <person name="Stajich J.E."/>
            <person name="Rounsley S.D."/>
            <person name="Gardner M.J."/>
            <person name="Wortman J.R."/>
            <person name="Jordar V.S."/>
            <person name="Maiti R."/>
            <person name="Kodira C.D."/>
            <person name="Neafsey D.E."/>
            <person name="Zeng Q."/>
            <person name="Hung C.-Y."/>
            <person name="McMahan C."/>
            <person name="Muszewska A."/>
            <person name="Grynberg M."/>
            <person name="Mandel M.A."/>
            <person name="Kellner E.M."/>
            <person name="Barker B.M."/>
            <person name="Galgiani J.N."/>
            <person name="Orbach M.J."/>
            <person name="Kirkland T.N."/>
            <person name="Cole G.T."/>
            <person name="Henn M.R."/>
            <person name="Birren B.W."/>
            <person name="Taylor J.W."/>
        </authorList>
    </citation>
    <scope>NUCLEOTIDE SEQUENCE [LARGE SCALE GENOMIC DNA]</scope>
    <source>
        <strain evidence="9">RMSCC 3488</strain>
    </source>
</reference>
<comment type="subcellular location">
    <subcellularLocation>
        <location evidence="1">Membrane</location>
        <topology evidence="1">Multi-pass membrane protein</topology>
    </subcellularLocation>
</comment>